<protein>
    <submittedName>
        <fullName evidence="1">Amino acid--[acyl-carrier-protein] ligase</fullName>
    </submittedName>
</protein>
<keyword evidence="1" id="KW-0436">Ligase</keyword>
<keyword evidence="2" id="KW-1185">Reference proteome</keyword>
<reference evidence="1 2" key="1">
    <citation type="submission" date="2018-01" db="EMBL/GenBank/DDBJ databases">
        <title>The draft genome sequence of Cohaesibacter sp. H1304.</title>
        <authorList>
            <person name="Wang N.-N."/>
            <person name="Du Z.-J."/>
        </authorList>
    </citation>
    <scope>NUCLEOTIDE SEQUENCE [LARGE SCALE GENOMIC DNA]</scope>
    <source>
        <strain evidence="1 2">H1304</strain>
    </source>
</reference>
<dbReference type="OrthoDB" id="583154at2"/>
<dbReference type="AlphaFoldDB" id="A0A2N5XMP2"/>
<name>A0A2N5XMP2_9HYPH</name>
<dbReference type="Proteomes" id="UP000234881">
    <property type="component" value="Unassembled WGS sequence"/>
</dbReference>
<dbReference type="EMBL" id="PKUQ01000047">
    <property type="protein sequence ID" value="PLW75710.1"/>
    <property type="molecule type" value="Genomic_DNA"/>
</dbReference>
<proteinExistence type="predicted"/>
<dbReference type="GO" id="GO:0016874">
    <property type="term" value="F:ligase activity"/>
    <property type="evidence" value="ECO:0007669"/>
    <property type="project" value="UniProtKB-KW"/>
</dbReference>
<evidence type="ECO:0000313" key="1">
    <source>
        <dbReference type="EMBL" id="PLW75710.1"/>
    </source>
</evidence>
<comment type="caution">
    <text evidence="1">The sequence shown here is derived from an EMBL/GenBank/DDBJ whole genome shotgun (WGS) entry which is preliminary data.</text>
</comment>
<dbReference type="NCBIfam" id="NF005479">
    <property type="entry name" value="PRK07080.1"/>
    <property type="match status" value="1"/>
</dbReference>
<dbReference type="InterPro" id="IPR045864">
    <property type="entry name" value="aa-tRNA-synth_II/BPL/LPL"/>
</dbReference>
<dbReference type="SUPFAM" id="SSF55681">
    <property type="entry name" value="Class II aaRS and biotin synthetases"/>
    <property type="match status" value="1"/>
</dbReference>
<gene>
    <name evidence="1" type="ORF">C0081_18910</name>
</gene>
<accession>A0A2N5XMP2</accession>
<organism evidence="1 2">
    <name type="scientific">Cohaesibacter celericrescens</name>
    <dbReference type="NCBI Taxonomy" id="2067669"/>
    <lineage>
        <taxon>Bacteria</taxon>
        <taxon>Pseudomonadati</taxon>
        <taxon>Pseudomonadota</taxon>
        <taxon>Alphaproteobacteria</taxon>
        <taxon>Hyphomicrobiales</taxon>
        <taxon>Cohaesibacteraceae</taxon>
    </lineage>
</organism>
<dbReference type="CDD" id="cd00670">
    <property type="entry name" value="Gly_His_Pro_Ser_Thr_tRS_core"/>
    <property type="match status" value="1"/>
</dbReference>
<dbReference type="Gene3D" id="3.30.930.10">
    <property type="entry name" value="Bira Bifunctional Protein, Domain 2"/>
    <property type="match status" value="1"/>
</dbReference>
<evidence type="ECO:0000313" key="2">
    <source>
        <dbReference type="Proteomes" id="UP000234881"/>
    </source>
</evidence>
<sequence length="307" mass="34637">MCGLDHHDDSLLEAMLENNLLFDSGVDGLYGRSGIFEDVIERFELLVRRLGAPDKATRIHFPPGMGRKTLEKSGYLKSFPHLAGGVHSFEGSDRDHAKLLGMLEAGEDWSDLQTPTDVFLTPAACYPLYPTVAQQGAVPDDGRLFELSSYCFRHEPSKDPARMQMFRMREFVRIGTPEQVCDFRESWLERGKTMIEGLGLPCHLDLASDPFFGRGGKMMAISQREQALKFELLIPVNSEETPTACLSFNYHQDHFGQTWGLQFEDGRTCHSACIGFGLERVALALFRHHGPDVEKWPAATRKLLWED</sequence>
<dbReference type="RefSeq" id="WP_101535412.1">
    <property type="nucleotide sequence ID" value="NZ_JBFHIU010000013.1"/>
</dbReference>